<evidence type="ECO:0000256" key="3">
    <source>
        <dbReference type="ARBA" id="ARBA00022553"/>
    </source>
</evidence>
<organism evidence="15 16">
    <name type="scientific">Ramazzottius varieornatus</name>
    <name type="common">Water bear</name>
    <name type="synonym">Tardigrade</name>
    <dbReference type="NCBI Taxonomy" id="947166"/>
    <lineage>
        <taxon>Eukaryota</taxon>
        <taxon>Metazoa</taxon>
        <taxon>Ecdysozoa</taxon>
        <taxon>Tardigrada</taxon>
        <taxon>Eutardigrada</taxon>
        <taxon>Parachela</taxon>
        <taxon>Hypsibioidea</taxon>
        <taxon>Ramazzottiidae</taxon>
        <taxon>Ramazzottius</taxon>
    </lineage>
</organism>
<accession>A0A1D1VYT1</accession>
<dbReference type="InterPro" id="IPR001876">
    <property type="entry name" value="Znf_RanBP2"/>
</dbReference>
<feature type="compositionally biased region" description="Basic and acidic residues" evidence="13">
    <location>
        <begin position="107"/>
        <end position="118"/>
    </location>
</feature>
<dbReference type="PANTHER" id="PTHR12999:SF17">
    <property type="entry name" value="ZINC FINGER RAN-BINDING DOMAIN-CONTAINING PROTEIN 2"/>
    <property type="match status" value="1"/>
</dbReference>
<dbReference type="GO" id="GO:0003723">
    <property type="term" value="F:RNA binding"/>
    <property type="evidence" value="ECO:0007669"/>
    <property type="project" value="UniProtKB-KW"/>
</dbReference>
<dbReference type="PROSITE" id="PS01358">
    <property type="entry name" value="ZF_RANBP2_1"/>
    <property type="match status" value="2"/>
</dbReference>
<keyword evidence="5" id="KW-0677">Repeat</keyword>
<dbReference type="Proteomes" id="UP000186922">
    <property type="component" value="Unassembled WGS sequence"/>
</dbReference>
<protein>
    <recommendedName>
        <fullName evidence="2 11">Zinc finger Ran-binding domain-containing protein 2</fullName>
    </recommendedName>
</protein>
<dbReference type="AlphaFoldDB" id="A0A1D1VYT1"/>
<evidence type="ECO:0000256" key="13">
    <source>
        <dbReference type="SAM" id="MobiDB-lite"/>
    </source>
</evidence>
<dbReference type="EMBL" id="BDGG01000013">
    <property type="protein sequence ID" value="GAV06567.1"/>
    <property type="molecule type" value="Genomic_DNA"/>
</dbReference>
<evidence type="ECO:0000256" key="12">
    <source>
        <dbReference type="PROSITE-ProRule" id="PRU00322"/>
    </source>
</evidence>
<evidence type="ECO:0000313" key="15">
    <source>
        <dbReference type="EMBL" id="GAV06567.1"/>
    </source>
</evidence>
<feature type="compositionally biased region" description="Basic and acidic residues" evidence="13">
    <location>
        <begin position="216"/>
        <end position="225"/>
    </location>
</feature>
<evidence type="ECO:0000256" key="4">
    <source>
        <dbReference type="ARBA" id="ARBA00022723"/>
    </source>
</evidence>
<keyword evidence="4 11" id="KW-0479">Metal-binding</keyword>
<evidence type="ECO:0000256" key="9">
    <source>
        <dbReference type="ARBA" id="ARBA00023242"/>
    </source>
</evidence>
<feature type="region of interest" description="Disordered" evidence="13">
    <location>
        <begin position="99"/>
        <end position="225"/>
    </location>
</feature>
<dbReference type="GO" id="GO:0006396">
    <property type="term" value="P:RNA processing"/>
    <property type="evidence" value="ECO:0007669"/>
    <property type="project" value="InterPro"/>
</dbReference>
<dbReference type="Gene3D" id="4.10.1060.10">
    <property type="entry name" value="Zinc finger, RanBP2-type"/>
    <property type="match status" value="2"/>
</dbReference>
<proteinExistence type="inferred from homology"/>
<dbReference type="OrthoDB" id="1878647at2759"/>
<feature type="domain" description="RanBP2-type" evidence="14">
    <location>
        <begin position="9"/>
        <end position="40"/>
    </location>
</feature>
<keyword evidence="9 11" id="KW-0539">Nucleus</keyword>
<keyword evidence="7 11" id="KW-0862">Zinc</keyword>
<keyword evidence="16" id="KW-1185">Reference proteome</keyword>
<dbReference type="InterPro" id="IPR036443">
    <property type="entry name" value="Znf_RanBP2_sf"/>
</dbReference>
<dbReference type="STRING" id="947166.A0A1D1VYT1"/>
<dbReference type="GO" id="GO:0008270">
    <property type="term" value="F:zinc ion binding"/>
    <property type="evidence" value="ECO:0007669"/>
    <property type="project" value="UniProtKB-KW"/>
</dbReference>
<dbReference type="GO" id="GO:0001530">
    <property type="term" value="F:lipopolysaccharide binding"/>
    <property type="evidence" value="ECO:0007669"/>
    <property type="project" value="TreeGrafter"/>
</dbReference>
<dbReference type="PIRSF" id="PIRSF037956">
    <property type="entry name" value="UCP037956_ZnF_Ran"/>
    <property type="match status" value="1"/>
</dbReference>
<evidence type="ECO:0000256" key="6">
    <source>
        <dbReference type="ARBA" id="ARBA00022771"/>
    </source>
</evidence>
<sequence length="225" mass="25421">MAAARPGFKPGFEDWECPDCANINFGKRQECNRCRKPKPDDKVNIKKTGIEIGKQAAEKSKGLFSADDWMCTKCGNVNWARRKTCNTCNAPKFTEVEIRTGLGGGFNEREGVEYKEKADSDDEFDDFGRRKKKFKNQTSGDDKTSAPSASDKTSADNDEEKESEDEKEAVKEKDDEEEDDDDEDGDVAKYNLDDDEDDEDMDIAKYNLDDDEEEDVPKKDKEASS</sequence>
<evidence type="ECO:0000256" key="2">
    <source>
        <dbReference type="ARBA" id="ARBA00017543"/>
    </source>
</evidence>
<gene>
    <name evidence="15" type="primary">RvY_16533-1</name>
    <name evidence="15" type="synonym">RvY_16533.1</name>
    <name evidence="15" type="ORF">RvY_16533</name>
</gene>
<evidence type="ECO:0000256" key="7">
    <source>
        <dbReference type="ARBA" id="ARBA00022833"/>
    </source>
</evidence>
<comment type="similarity">
    <text evidence="10 11">Belongs to the ZRANB2 family.</text>
</comment>
<evidence type="ECO:0000313" key="16">
    <source>
        <dbReference type="Proteomes" id="UP000186922"/>
    </source>
</evidence>
<evidence type="ECO:0000256" key="1">
    <source>
        <dbReference type="ARBA" id="ARBA00004123"/>
    </source>
</evidence>
<comment type="caution">
    <text evidence="15">The sequence shown here is derived from an EMBL/GenBank/DDBJ whole genome shotgun (WGS) entry which is preliminary data.</text>
</comment>
<feature type="compositionally biased region" description="Acidic residues" evidence="13">
    <location>
        <begin position="174"/>
        <end position="185"/>
    </location>
</feature>
<dbReference type="FunFam" id="4.10.1060.10:FF:000004">
    <property type="entry name" value="Zinc finger Ran-binding domain-containing protein 2"/>
    <property type="match status" value="1"/>
</dbReference>
<evidence type="ECO:0000259" key="14">
    <source>
        <dbReference type="PROSITE" id="PS50199"/>
    </source>
</evidence>
<comment type="subcellular location">
    <subcellularLocation>
        <location evidence="1 11">Nucleus</location>
    </subcellularLocation>
</comment>
<dbReference type="InterPro" id="IPR017337">
    <property type="entry name" value="ZRANB2"/>
</dbReference>
<feature type="domain" description="RanBP2-type" evidence="14">
    <location>
        <begin position="65"/>
        <end position="94"/>
    </location>
</feature>
<evidence type="ECO:0000256" key="11">
    <source>
        <dbReference type="PIRNR" id="PIRNR037956"/>
    </source>
</evidence>
<dbReference type="GO" id="GO:0005634">
    <property type="term" value="C:nucleus"/>
    <property type="evidence" value="ECO:0007669"/>
    <property type="project" value="UniProtKB-SubCell"/>
</dbReference>
<dbReference type="Pfam" id="PF00641">
    <property type="entry name" value="Zn_ribbon_RanBP"/>
    <property type="match status" value="2"/>
</dbReference>
<keyword evidence="3" id="KW-0597">Phosphoprotein</keyword>
<dbReference type="PANTHER" id="PTHR12999">
    <property type="entry name" value="ZINC FINGER RAN-BINDING DOMAIN-CONTAINING PROTEIN 2 ZRANB2-RELATED"/>
    <property type="match status" value="1"/>
</dbReference>
<dbReference type="SUPFAM" id="SSF90209">
    <property type="entry name" value="Ran binding protein zinc finger-like"/>
    <property type="match status" value="2"/>
</dbReference>
<evidence type="ECO:0000256" key="5">
    <source>
        <dbReference type="ARBA" id="ARBA00022737"/>
    </source>
</evidence>
<reference evidence="15 16" key="1">
    <citation type="journal article" date="2016" name="Nat. Commun.">
        <title>Extremotolerant tardigrade genome and improved radiotolerance of human cultured cells by tardigrade-unique protein.</title>
        <authorList>
            <person name="Hashimoto T."/>
            <person name="Horikawa D.D."/>
            <person name="Saito Y."/>
            <person name="Kuwahara H."/>
            <person name="Kozuka-Hata H."/>
            <person name="Shin-I T."/>
            <person name="Minakuchi Y."/>
            <person name="Ohishi K."/>
            <person name="Motoyama A."/>
            <person name="Aizu T."/>
            <person name="Enomoto A."/>
            <person name="Kondo K."/>
            <person name="Tanaka S."/>
            <person name="Hara Y."/>
            <person name="Koshikawa S."/>
            <person name="Sagara H."/>
            <person name="Miura T."/>
            <person name="Yokobori S."/>
            <person name="Miyagawa K."/>
            <person name="Suzuki Y."/>
            <person name="Kubo T."/>
            <person name="Oyama M."/>
            <person name="Kohara Y."/>
            <person name="Fujiyama A."/>
            <person name="Arakawa K."/>
            <person name="Katayama T."/>
            <person name="Toyoda A."/>
            <person name="Kunieda T."/>
        </authorList>
    </citation>
    <scope>NUCLEOTIDE SEQUENCE [LARGE SCALE GENOMIC DNA]</scope>
    <source>
        <strain evidence="15 16">YOKOZUNA-1</strain>
    </source>
</reference>
<evidence type="ECO:0000256" key="8">
    <source>
        <dbReference type="ARBA" id="ARBA00022884"/>
    </source>
</evidence>
<keyword evidence="8 11" id="KW-0694">RNA-binding</keyword>
<dbReference type="PROSITE" id="PS50199">
    <property type="entry name" value="ZF_RANBP2_2"/>
    <property type="match status" value="2"/>
</dbReference>
<name>A0A1D1VYT1_RAMVA</name>
<dbReference type="SMART" id="SM00547">
    <property type="entry name" value="ZnF_RBZ"/>
    <property type="match status" value="2"/>
</dbReference>
<feature type="compositionally biased region" description="Acidic residues" evidence="13">
    <location>
        <begin position="156"/>
        <end position="167"/>
    </location>
</feature>
<keyword evidence="6 12" id="KW-0863">Zinc-finger</keyword>
<evidence type="ECO:0000256" key="10">
    <source>
        <dbReference type="ARBA" id="ARBA00025731"/>
    </source>
</evidence>